<comment type="caution">
    <text evidence="7">The sequence shown here is derived from an EMBL/GenBank/DDBJ whole genome shotgun (WGS) entry which is preliminary data.</text>
</comment>
<dbReference type="PANTHER" id="PTHR30250:SF11">
    <property type="entry name" value="O-ANTIGEN TRANSPORTER-RELATED"/>
    <property type="match status" value="1"/>
</dbReference>
<feature type="transmembrane region" description="Helical" evidence="6">
    <location>
        <begin position="126"/>
        <end position="147"/>
    </location>
</feature>
<comment type="subcellular location">
    <subcellularLocation>
        <location evidence="1">Cell membrane</location>
        <topology evidence="1">Multi-pass membrane protein</topology>
    </subcellularLocation>
</comment>
<feature type="transmembrane region" description="Helical" evidence="6">
    <location>
        <begin position="56"/>
        <end position="76"/>
    </location>
</feature>
<reference evidence="7 8" key="1">
    <citation type="submission" date="2014-08" db="EMBL/GenBank/DDBJ databases">
        <title>Porphyromonas cangingivalis strain:COT-109_OH1386 Genome sequencing.</title>
        <authorList>
            <person name="Wallis C."/>
            <person name="Deusch O."/>
            <person name="O'Flynn C."/>
            <person name="Davis I."/>
            <person name="Jospin G."/>
            <person name="Darling A.E."/>
            <person name="Coil D.A."/>
            <person name="Alexiev A."/>
            <person name="Horsfall A."/>
            <person name="Kirkwood N."/>
            <person name="Harris S."/>
            <person name="Eisen J.A."/>
        </authorList>
    </citation>
    <scope>NUCLEOTIDE SEQUENCE [LARGE SCALE GENOMIC DNA]</scope>
    <source>
        <strain evidence="8">COT-109 OH1386</strain>
    </source>
</reference>
<name>A0A0A2EVB2_PORCN</name>
<evidence type="ECO:0000256" key="5">
    <source>
        <dbReference type="ARBA" id="ARBA00023136"/>
    </source>
</evidence>
<feature type="transmembrane region" description="Helical" evidence="6">
    <location>
        <begin position="277"/>
        <end position="299"/>
    </location>
</feature>
<feature type="transmembrane region" description="Helical" evidence="6">
    <location>
        <begin position="441"/>
        <end position="458"/>
    </location>
</feature>
<feature type="transmembrane region" description="Helical" evidence="6">
    <location>
        <begin position="20"/>
        <end position="41"/>
    </location>
</feature>
<protein>
    <submittedName>
        <fullName evidence="7">Uncharacterized protein</fullName>
    </submittedName>
</protein>
<feature type="transmembrane region" description="Helical" evidence="6">
    <location>
        <begin position="88"/>
        <end position="111"/>
    </location>
</feature>
<dbReference type="GO" id="GO:0005886">
    <property type="term" value="C:plasma membrane"/>
    <property type="evidence" value="ECO:0007669"/>
    <property type="project" value="UniProtKB-SubCell"/>
</dbReference>
<dbReference type="eggNOG" id="COG2244">
    <property type="taxonomic scope" value="Bacteria"/>
</dbReference>
<dbReference type="AlphaFoldDB" id="A0A0A2EVB2"/>
<evidence type="ECO:0000256" key="3">
    <source>
        <dbReference type="ARBA" id="ARBA00022692"/>
    </source>
</evidence>
<feature type="transmembrane region" description="Helical" evidence="6">
    <location>
        <begin position="382"/>
        <end position="402"/>
    </location>
</feature>
<feature type="transmembrane region" description="Helical" evidence="6">
    <location>
        <begin position="159"/>
        <end position="182"/>
    </location>
</feature>
<feature type="transmembrane region" description="Helical" evidence="6">
    <location>
        <begin position="408"/>
        <end position="429"/>
    </location>
</feature>
<feature type="transmembrane region" description="Helical" evidence="6">
    <location>
        <begin position="239"/>
        <end position="257"/>
    </location>
</feature>
<gene>
    <name evidence="7" type="ORF">HQ35_06045</name>
</gene>
<keyword evidence="5 6" id="KW-0472">Membrane</keyword>
<feature type="transmembrane region" description="Helical" evidence="6">
    <location>
        <begin position="197"/>
        <end position="218"/>
    </location>
</feature>
<evidence type="ECO:0000313" key="8">
    <source>
        <dbReference type="Proteomes" id="UP000030125"/>
    </source>
</evidence>
<dbReference type="InterPro" id="IPR050833">
    <property type="entry name" value="Poly_Biosynth_Transport"/>
</dbReference>
<proteinExistence type="predicted"/>
<feature type="transmembrane region" description="Helical" evidence="6">
    <location>
        <begin position="350"/>
        <end position="370"/>
    </location>
</feature>
<feature type="transmembrane region" description="Helical" evidence="6">
    <location>
        <begin position="470"/>
        <end position="488"/>
    </location>
</feature>
<keyword evidence="3 6" id="KW-0812">Transmembrane</keyword>
<feature type="transmembrane region" description="Helical" evidence="6">
    <location>
        <begin position="319"/>
        <end position="338"/>
    </location>
</feature>
<evidence type="ECO:0000256" key="4">
    <source>
        <dbReference type="ARBA" id="ARBA00022989"/>
    </source>
</evidence>
<dbReference type="STRING" id="36874.HQ34_00760"/>
<sequence>MSDTKVNKSSGLGGLAKDTVIYGITNIVSKFLNWLLAPFYIRVLADSAEYGIVTNLYAWVSVILVVLTLGLETGLFRYMNTSDAPNKVYGTTLRILGVVVGLFLLMGLLFVDNIASGLGYPDYPEYIGIFVTIVSMDALLSLPFAYLRHTKRPLRFAFFKFLFIFLNIVFNLFFLVLCPWLYKHHPESVSWFYRTDYGVGYIFVSNLLATAIELLFMLPVIRPGLKSYDKTLIVPMLRYCLPLMLLGVMGNFSRMAGQILIPELYEDKAYAMSQLGIYGGCLKISVVMVMFMQAFRFAYDPFVFSKMKKDDAPRAYRVAMNYFLLFTCIIFLGVMYWIDFFKHIVSPDYYEGLRIVPIVMASEIIFGIYYNLSMWYKLSDRTYFGTVFSLVGFVITVGLILIFTPKYGYVACAWASLMCNVVMMLLSYAFGRKYHPIEYDVRRLLTLAAFTAIAYYVGMQIMVDFIPVRIALRTVLLMAFAALSLRLINPNILQTIRQLTRR</sequence>
<dbReference type="OrthoDB" id="9814608at2"/>
<dbReference type="RefSeq" id="WP_036851746.1">
    <property type="nucleotide sequence ID" value="NZ_JQJD01000043.1"/>
</dbReference>
<keyword evidence="2" id="KW-1003">Cell membrane</keyword>
<evidence type="ECO:0000256" key="6">
    <source>
        <dbReference type="SAM" id="Phobius"/>
    </source>
</evidence>
<dbReference type="Proteomes" id="UP000030125">
    <property type="component" value="Unassembled WGS sequence"/>
</dbReference>
<accession>A0A0A2EVB2</accession>
<evidence type="ECO:0000313" key="7">
    <source>
        <dbReference type="EMBL" id="KGN80249.1"/>
    </source>
</evidence>
<evidence type="ECO:0000256" key="2">
    <source>
        <dbReference type="ARBA" id="ARBA00022475"/>
    </source>
</evidence>
<keyword evidence="8" id="KW-1185">Reference proteome</keyword>
<evidence type="ECO:0000256" key="1">
    <source>
        <dbReference type="ARBA" id="ARBA00004651"/>
    </source>
</evidence>
<organism evidence="7 8">
    <name type="scientific">Porphyromonas cangingivalis</name>
    <dbReference type="NCBI Taxonomy" id="36874"/>
    <lineage>
        <taxon>Bacteria</taxon>
        <taxon>Pseudomonadati</taxon>
        <taxon>Bacteroidota</taxon>
        <taxon>Bacteroidia</taxon>
        <taxon>Bacteroidales</taxon>
        <taxon>Porphyromonadaceae</taxon>
        <taxon>Porphyromonas</taxon>
    </lineage>
</organism>
<dbReference type="PANTHER" id="PTHR30250">
    <property type="entry name" value="PST FAMILY PREDICTED COLANIC ACID TRANSPORTER"/>
    <property type="match status" value="1"/>
</dbReference>
<keyword evidence="4 6" id="KW-1133">Transmembrane helix</keyword>
<dbReference type="EMBL" id="JQJD01000043">
    <property type="protein sequence ID" value="KGN80249.1"/>
    <property type="molecule type" value="Genomic_DNA"/>
</dbReference>